<evidence type="ECO:0000313" key="1">
    <source>
        <dbReference type="EMBL" id="MDJ1169745.1"/>
    </source>
</evidence>
<dbReference type="EMBL" id="JAQOSP010000066">
    <property type="protein sequence ID" value="MDJ1169745.1"/>
    <property type="molecule type" value="Genomic_DNA"/>
</dbReference>
<dbReference type="Proteomes" id="UP001235303">
    <property type="component" value="Unassembled WGS sequence"/>
</dbReference>
<name>A0ABT7AS92_9CYAN</name>
<evidence type="ECO:0000313" key="2">
    <source>
        <dbReference type="Proteomes" id="UP001235303"/>
    </source>
</evidence>
<comment type="caution">
    <text evidence="1">The sequence shown here is derived from an EMBL/GenBank/DDBJ whole genome shotgun (WGS) entry which is preliminary data.</text>
</comment>
<organism evidence="1 2">
    <name type="scientific">Roseofilum acuticapitatum BLCC-M154</name>
    <dbReference type="NCBI Taxonomy" id="3022444"/>
    <lineage>
        <taxon>Bacteria</taxon>
        <taxon>Bacillati</taxon>
        <taxon>Cyanobacteriota</taxon>
        <taxon>Cyanophyceae</taxon>
        <taxon>Desertifilales</taxon>
        <taxon>Desertifilaceae</taxon>
        <taxon>Roseofilum</taxon>
        <taxon>Roseofilum acuticapitatum</taxon>
    </lineage>
</organism>
<proteinExistence type="predicted"/>
<dbReference type="RefSeq" id="WP_283753501.1">
    <property type="nucleotide sequence ID" value="NZ_JAQOSP010000066.1"/>
</dbReference>
<protein>
    <recommendedName>
        <fullName evidence="3">Lysozyme</fullName>
    </recommendedName>
</protein>
<evidence type="ECO:0008006" key="3">
    <source>
        <dbReference type="Google" id="ProtNLM"/>
    </source>
</evidence>
<keyword evidence="2" id="KW-1185">Reference proteome</keyword>
<reference evidence="1 2" key="1">
    <citation type="submission" date="2023-01" db="EMBL/GenBank/DDBJ databases">
        <title>Novel diversity within Roseofilum (Cyanobacteria; Desertifilaceae) from marine benthic mats with descriptions of four novel species.</title>
        <authorList>
            <person name="Wang Y."/>
            <person name="Berthold D.E."/>
            <person name="Hu J."/>
            <person name="Lefler F.W."/>
            <person name="Laughinghouse H.D. IV."/>
        </authorList>
    </citation>
    <scope>NUCLEOTIDE SEQUENCE [LARGE SCALE GENOMIC DNA]</scope>
    <source>
        <strain evidence="1 2">BLCC-M154</strain>
    </source>
</reference>
<gene>
    <name evidence="1" type="ORF">PMG71_09935</name>
</gene>
<accession>A0ABT7AS92</accession>
<sequence>MRGLPGLKVWAKWVQYRGSFVLCWLQILASLGLIGGLFASTPEGDRARKRSLPRSTVSAKLVTLSTENLFATPDSVGAIAIGVAEGTRTPSGGHTDLYYGHTDPGNSKHNLGTFAYQHGAYTPEEADRRQLRRLKPWISQLEAEAETLGVDLGTFELVAGVDLINQSPLAGKDYIQHLKDCQTQQPEPEDAVLCARMRSFVNPTTGELEAHGLGSYRSTVRKDQKRRLDAIQSVLKG</sequence>